<evidence type="ECO:0000256" key="10">
    <source>
        <dbReference type="ARBA" id="ARBA00023146"/>
    </source>
</evidence>
<evidence type="ECO:0000256" key="12">
    <source>
        <dbReference type="ARBA" id="ARBA00047671"/>
    </source>
</evidence>
<feature type="domain" description="Aminoacyl-transfer RNA synthetases class-II family profile" evidence="13">
    <location>
        <begin position="86"/>
        <end position="568"/>
    </location>
</feature>
<dbReference type="PROSITE" id="PS50862">
    <property type="entry name" value="AA_TRNA_LIGASE_II"/>
    <property type="match status" value="1"/>
</dbReference>
<comment type="caution">
    <text evidence="14">The sequence shown here is derived from an EMBL/GenBank/DDBJ whole genome shotgun (WGS) entry which is preliminary data.</text>
</comment>
<keyword evidence="6" id="KW-0436">Ligase</keyword>
<dbReference type="InterPro" id="IPR002316">
    <property type="entry name" value="Pro-tRNA-ligase_IIa"/>
</dbReference>
<evidence type="ECO:0000256" key="5">
    <source>
        <dbReference type="ARBA" id="ARBA00022490"/>
    </source>
</evidence>
<dbReference type="Pfam" id="PF03129">
    <property type="entry name" value="HGTP_anticodon"/>
    <property type="match status" value="1"/>
</dbReference>
<keyword evidence="7" id="KW-0547">Nucleotide-binding</keyword>
<dbReference type="Proteomes" id="UP001146351">
    <property type="component" value="Unassembled WGS sequence"/>
</dbReference>
<comment type="similarity">
    <text evidence="2">Belongs to the class-II aminoacyl-tRNA synthetase family.</text>
</comment>
<dbReference type="Gene3D" id="3.40.50.800">
    <property type="entry name" value="Anticodon-binding domain"/>
    <property type="match status" value="1"/>
</dbReference>
<evidence type="ECO:0000256" key="11">
    <source>
        <dbReference type="ARBA" id="ARBA00029731"/>
    </source>
</evidence>
<dbReference type="GO" id="GO:0004827">
    <property type="term" value="F:proline-tRNA ligase activity"/>
    <property type="evidence" value="ECO:0007669"/>
    <property type="project" value="UniProtKB-EC"/>
</dbReference>
<comment type="subcellular location">
    <subcellularLocation>
        <location evidence="1">Cytoplasm</location>
    </subcellularLocation>
</comment>
<keyword evidence="9" id="KW-0648">Protein biosynthesis</keyword>
<evidence type="ECO:0000256" key="8">
    <source>
        <dbReference type="ARBA" id="ARBA00022840"/>
    </source>
</evidence>
<reference evidence="14" key="1">
    <citation type="submission" date="2022-11" db="EMBL/GenBank/DDBJ databases">
        <authorList>
            <person name="Petersen C."/>
        </authorList>
    </citation>
    <scope>NUCLEOTIDE SEQUENCE</scope>
    <source>
        <strain evidence="14">IBT 21917</strain>
    </source>
</reference>
<dbReference type="PANTHER" id="PTHR42753:SF2">
    <property type="entry name" value="PROLINE--TRNA LIGASE"/>
    <property type="match status" value="1"/>
</dbReference>
<keyword evidence="15" id="KW-1185">Reference proteome</keyword>
<gene>
    <name evidence="14" type="ORF">N7492_010381</name>
</gene>
<dbReference type="InterPro" id="IPR050062">
    <property type="entry name" value="Pro-tRNA_synthetase"/>
</dbReference>
<accession>A0A9W9HPL2</accession>
<name>A0A9W9HPL2_9EURO</name>
<evidence type="ECO:0000313" key="14">
    <source>
        <dbReference type="EMBL" id="KAJ5152086.1"/>
    </source>
</evidence>
<evidence type="ECO:0000256" key="2">
    <source>
        <dbReference type="ARBA" id="ARBA00008226"/>
    </source>
</evidence>
<dbReference type="Gene3D" id="3.30.930.10">
    <property type="entry name" value="Bira Bifunctional Protein, Domain 2"/>
    <property type="match status" value="2"/>
</dbReference>
<proteinExistence type="inferred from homology"/>
<dbReference type="EC" id="6.1.1.15" evidence="4"/>
<dbReference type="SUPFAM" id="SSF55681">
    <property type="entry name" value="Class II aaRS and biotin synthetases"/>
    <property type="match status" value="1"/>
</dbReference>
<keyword evidence="5" id="KW-0963">Cytoplasm</keyword>
<dbReference type="PANTHER" id="PTHR42753">
    <property type="entry name" value="MITOCHONDRIAL RIBOSOME PROTEIN L39/PROLYL-TRNA LIGASE FAMILY MEMBER"/>
    <property type="match status" value="1"/>
</dbReference>
<evidence type="ECO:0000259" key="13">
    <source>
        <dbReference type="PROSITE" id="PS50862"/>
    </source>
</evidence>
<evidence type="ECO:0000256" key="6">
    <source>
        <dbReference type="ARBA" id="ARBA00022598"/>
    </source>
</evidence>
<evidence type="ECO:0000256" key="3">
    <source>
        <dbReference type="ARBA" id="ARBA00011738"/>
    </source>
</evidence>
<dbReference type="InterPro" id="IPR002314">
    <property type="entry name" value="aa-tRNA-synt_IIb"/>
</dbReference>
<keyword evidence="8" id="KW-0067">ATP-binding</keyword>
<dbReference type="InterPro" id="IPR044140">
    <property type="entry name" value="ProRS_anticodon_short"/>
</dbReference>
<dbReference type="CDD" id="cd00861">
    <property type="entry name" value="ProRS_anticodon_short"/>
    <property type="match status" value="1"/>
</dbReference>
<dbReference type="OrthoDB" id="10267474at2759"/>
<dbReference type="NCBIfam" id="TIGR00409">
    <property type="entry name" value="proS_fam_II"/>
    <property type="match status" value="1"/>
</dbReference>
<dbReference type="FunFam" id="3.30.930.10:FF:000125">
    <property type="entry name" value="Prolyl-tRNA synthetase"/>
    <property type="match status" value="1"/>
</dbReference>
<feature type="non-terminal residue" evidence="14">
    <location>
        <position position="666"/>
    </location>
</feature>
<protein>
    <recommendedName>
        <fullName evidence="4">proline--tRNA ligase</fullName>
        <ecNumber evidence="4">6.1.1.15</ecNumber>
    </recommendedName>
    <alternativeName>
        <fullName evidence="11">Prolyl-tRNA synthetase</fullName>
    </alternativeName>
</protein>
<evidence type="ECO:0000313" key="15">
    <source>
        <dbReference type="Proteomes" id="UP001146351"/>
    </source>
</evidence>
<comment type="subunit">
    <text evidence="3">Homodimer.</text>
</comment>
<evidence type="ECO:0000256" key="4">
    <source>
        <dbReference type="ARBA" id="ARBA00012831"/>
    </source>
</evidence>
<reference evidence="14" key="2">
    <citation type="journal article" date="2023" name="IMA Fungus">
        <title>Comparative genomic study of the Penicillium genus elucidates a diverse pangenome and 15 lateral gene transfer events.</title>
        <authorList>
            <person name="Petersen C."/>
            <person name="Sorensen T."/>
            <person name="Nielsen M.R."/>
            <person name="Sondergaard T.E."/>
            <person name="Sorensen J.L."/>
            <person name="Fitzpatrick D.A."/>
            <person name="Frisvad J.C."/>
            <person name="Nielsen K.L."/>
        </authorList>
    </citation>
    <scope>NUCLEOTIDE SEQUENCE</scope>
    <source>
        <strain evidence="14">IBT 21917</strain>
    </source>
</reference>
<dbReference type="InterPro" id="IPR004500">
    <property type="entry name" value="Pro-tRNA-synth_IIa_bac-type"/>
</dbReference>
<dbReference type="InterPro" id="IPR045864">
    <property type="entry name" value="aa-tRNA-synth_II/BPL/LPL"/>
</dbReference>
<evidence type="ECO:0000256" key="1">
    <source>
        <dbReference type="ARBA" id="ARBA00004496"/>
    </source>
</evidence>
<dbReference type="SUPFAM" id="SSF52954">
    <property type="entry name" value="Class II aaRS ABD-related"/>
    <property type="match status" value="1"/>
</dbReference>
<dbReference type="InterPro" id="IPR036621">
    <property type="entry name" value="Anticodon-bd_dom_sf"/>
</dbReference>
<dbReference type="GO" id="GO:0005524">
    <property type="term" value="F:ATP binding"/>
    <property type="evidence" value="ECO:0007669"/>
    <property type="project" value="UniProtKB-KW"/>
</dbReference>
<dbReference type="InterPro" id="IPR006195">
    <property type="entry name" value="aa-tRNA-synth_II"/>
</dbReference>
<dbReference type="InterPro" id="IPR004154">
    <property type="entry name" value="Anticodon-bd"/>
</dbReference>
<organism evidence="14 15">
    <name type="scientific">Penicillium capsulatum</name>
    <dbReference type="NCBI Taxonomy" id="69766"/>
    <lineage>
        <taxon>Eukaryota</taxon>
        <taxon>Fungi</taxon>
        <taxon>Dikarya</taxon>
        <taxon>Ascomycota</taxon>
        <taxon>Pezizomycotina</taxon>
        <taxon>Eurotiomycetes</taxon>
        <taxon>Eurotiomycetidae</taxon>
        <taxon>Eurotiales</taxon>
        <taxon>Aspergillaceae</taxon>
        <taxon>Penicillium</taxon>
    </lineage>
</organism>
<dbReference type="GO" id="GO:0005739">
    <property type="term" value="C:mitochondrion"/>
    <property type="evidence" value="ECO:0007669"/>
    <property type="project" value="TreeGrafter"/>
</dbReference>
<dbReference type="EMBL" id="JAPQKO010000008">
    <property type="protein sequence ID" value="KAJ5152086.1"/>
    <property type="molecule type" value="Genomic_DNA"/>
</dbReference>
<evidence type="ECO:0000256" key="7">
    <source>
        <dbReference type="ARBA" id="ARBA00022741"/>
    </source>
</evidence>
<evidence type="ECO:0000256" key="9">
    <source>
        <dbReference type="ARBA" id="ARBA00022917"/>
    </source>
</evidence>
<dbReference type="AlphaFoldDB" id="A0A9W9HPL2"/>
<sequence length="666" mass="73402">HRVDSATCLLIGVSRLQEGFGSQVVFRNAFWTAPRVQSPVQVAIGAELSRPALRHSCTCSDNLILAQLQALILAVRWSKPSLQFLDPHRGISKKPVDGQKEDANDLLAYSGVFHLLPLGLRLQDKLERLIDKHMRSLGASKVSLSSISSQELWEQSGRLTENSEVFRFHDRKDTRFLLAPTHEEEITSLVGSLTTSYKNLPLRVYQISRKYRDEPRPRQGLLRGREFVMKDLYTFDYSVNEALKTYQSVKHVYTKLFDELKIPYLVAAADSGNMGGSLSHEFHFISAKGEDRVVSCSSCDHVYNEELADGKTHSFHASEEGSLPGFKTDEGPIESSSTVSIGMWMAISHDGSTLLRGWYPKFTMQSGSSEPVERHVNSHAVKAIASAAGVDLDLGVENPLQKWTAHLKSGASSQQRPRVLDLYDSQVRVYQRPPLSDLLEEIGCKAADIDYSMLDQFPGTSNKLSLVRVHNGDRCAQCADGQLTSNPAVELGHTFHLGTRYSEVLQASVSVNPAVLGENVAPGASSAKEQIVPMQMGCHGIGVSRMISAVANRLADSKGLNWPRVIAPYEVVVVPGKGMDSVAEQAYDSLTSKASNYVDTLLDDRDKGMGWKLGDADLIGYPVIVVVGNGWKKNQTLEVQCRRLGCKEDVTMDQLPGYVDSLLSQL</sequence>
<dbReference type="GO" id="GO:0006433">
    <property type="term" value="P:prolyl-tRNA aminoacylation"/>
    <property type="evidence" value="ECO:0007669"/>
    <property type="project" value="InterPro"/>
</dbReference>
<dbReference type="Pfam" id="PF00587">
    <property type="entry name" value="tRNA-synt_2b"/>
    <property type="match status" value="1"/>
</dbReference>
<dbReference type="PRINTS" id="PR01046">
    <property type="entry name" value="TRNASYNTHPRO"/>
</dbReference>
<keyword evidence="10" id="KW-0030">Aminoacyl-tRNA synthetase</keyword>
<dbReference type="FunFam" id="3.40.50.800:FF:000035">
    <property type="entry name" value="Prolyl-tRNA synthetase"/>
    <property type="match status" value="1"/>
</dbReference>
<comment type="catalytic activity">
    <reaction evidence="12">
        <text>tRNA(Pro) + L-proline + ATP = L-prolyl-tRNA(Pro) + AMP + diphosphate</text>
        <dbReference type="Rhea" id="RHEA:14305"/>
        <dbReference type="Rhea" id="RHEA-COMP:9700"/>
        <dbReference type="Rhea" id="RHEA-COMP:9702"/>
        <dbReference type="ChEBI" id="CHEBI:30616"/>
        <dbReference type="ChEBI" id="CHEBI:33019"/>
        <dbReference type="ChEBI" id="CHEBI:60039"/>
        <dbReference type="ChEBI" id="CHEBI:78442"/>
        <dbReference type="ChEBI" id="CHEBI:78532"/>
        <dbReference type="ChEBI" id="CHEBI:456215"/>
        <dbReference type="EC" id="6.1.1.15"/>
    </reaction>
</comment>